<comment type="catalytic activity">
    <reaction evidence="1">
        <text>a 1,2-diacyl-sn-glycero-3-phosphocholine + H2O = a 1,2-diacyl-sn-glycero-3-phosphate + choline + H(+)</text>
        <dbReference type="Rhea" id="RHEA:14445"/>
        <dbReference type="ChEBI" id="CHEBI:15354"/>
        <dbReference type="ChEBI" id="CHEBI:15377"/>
        <dbReference type="ChEBI" id="CHEBI:15378"/>
        <dbReference type="ChEBI" id="CHEBI:57643"/>
        <dbReference type="ChEBI" id="CHEBI:58608"/>
        <dbReference type="EC" id="3.1.4.4"/>
    </reaction>
</comment>
<keyword evidence="6" id="KW-0106">Calcium</keyword>
<keyword evidence="5" id="KW-0378">Hydrolase</keyword>
<reference evidence="10 11" key="1">
    <citation type="journal article" date="2023" name="Hortic Res">
        <title>Pangenome of water caltrop reveals structural variations and asymmetric subgenome divergence after allopolyploidization.</title>
        <authorList>
            <person name="Zhang X."/>
            <person name="Chen Y."/>
            <person name="Wang L."/>
            <person name="Yuan Y."/>
            <person name="Fang M."/>
            <person name="Shi L."/>
            <person name="Lu R."/>
            <person name="Comes H.P."/>
            <person name="Ma Y."/>
            <person name="Chen Y."/>
            <person name="Huang G."/>
            <person name="Zhou Y."/>
            <person name="Zheng Z."/>
            <person name="Qiu Y."/>
        </authorList>
    </citation>
    <scope>NUCLEOTIDE SEQUENCE [LARGE SCALE GENOMIC DNA]</scope>
    <source>
        <strain evidence="10">F231</strain>
    </source>
</reference>
<evidence type="ECO:0000256" key="4">
    <source>
        <dbReference type="ARBA" id="ARBA00022737"/>
    </source>
</evidence>
<keyword evidence="3" id="KW-0479">Metal-binding</keyword>
<dbReference type="Pfam" id="PF00614">
    <property type="entry name" value="PLDc"/>
    <property type="match status" value="1"/>
</dbReference>
<dbReference type="InterPro" id="IPR024632">
    <property type="entry name" value="PLipase_D_C"/>
</dbReference>
<evidence type="ECO:0000256" key="2">
    <source>
        <dbReference type="ARBA" id="ARBA00012027"/>
    </source>
</evidence>
<evidence type="ECO:0000256" key="7">
    <source>
        <dbReference type="ARBA" id="ARBA00022963"/>
    </source>
</evidence>
<dbReference type="GO" id="GO:0046872">
    <property type="term" value="F:metal ion binding"/>
    <property type="evidence" value="ECO:0007669"/>
    <property type="project" value="UniProtKB-KW"/>
</dbReference>
<gene>
    <name evidence="10" type="ORF">SAY86_001372</name>
</gene>
<dbReference type="PROSITE" id="PS50035">
    <property type="entry name" value="PLD"/>
    <property type="match status" value="1"/>
</dbReference>
<organism evidence="10 11">
    <name type="scientific">Trapa natans</name>
    <name type="common">Water chestnut</name>
    <dbReference type="NCBI Taxonomy" id="22666"/>
    <lineage>
        <taxon>Eukaryota</taxon>
        <taxon>Viridiplantae</taxon>
        <taxon>Streptophyta</taxon>
        <taxon>Embryophyta</taxon>
        <taxon>Tracheophyta</taxon>
        <taxon>Spermatophyta</taxon>
        <taxon>Magnoliopsida</taxon>
        <taxon>eudicotyledons</taxon>
        <taxon>Gunneridae</taxon>
        <taxon>Pentapetalae</taxon>
        <taxon>rosids</taxon>
        <taxon>malvids</taxon>
        <taxon>Myrtales</taxon>
        <taxon>Lythraceae</taxon>
        <taxon>Trapa</taxon>
    </lineage>
</organism>
<dbReference type="AlphaFoldDB" id="A0AAN7MCL0"/>
<feature type="domain" description="PLD phosphodiesterase" evidence="9">
    <location>
        <begin position="121"/>
        <end position="148"/>
    </location>
</feature>
<evidence type="ECO:0000256" key="5">
    <source>
        <dbReference type="ARBA" id="ARBA00022801"/>
    </source>
</evidence>
<keyword evidence="4" id="KW-0677">Repeat</keyword>
<dbReference type="GO" id="GO:0009395">
    <property type="term" value="P:phospholipid catabolic process"/>
    <property type="evidence" value="ECO:0007669"/>
    <property type="project" value="TreeGrafter"/>
</dbReference>
<proteinExistence type="predicted"/>
<keyword evidence="11" id="KW-1185">Reference proteome</keyword>
<dbReference type="EMBL" id="JAXQNO010000002">
    <property type="protein sequence ID" value="KAK4803169.1"/>
    <property type="molecule type" value="Genomic_DNA"/>
</dbReference>
<evidence type="ECO:0000259" key="9">
    <source>
        <dbReference type="PROSITE" id="PS50035"/>
    </source>
</evidence>
<dbReference type="SUPFAM" id="SSF56024">
    <property type="entry name" value="Phospholipase D/nuclease"/>
    <property type="match status" value="1"/>
</dbReference>
<dbReference type="SMART" id="SM00155">
    <property type="entry name" value="PLDc"/>
    <property type="match status" value="1"/>
</dbReference>
<protein>
    <recommendedName>
        <fullName evidence="2">phospholipase D</fullName>
        <ecNumber evidence="2">3.1.4.4</ecNumber>
    </recommendedName>
</protein>
<dbReference type="Gene3D" id="3.30.870.10">
    <property type="entry name" value="Endonuclease Chain A"/>
    <property type="match status" value="1"/>
</dbReference>
<dbReference type="EC" id="3.1.4.4" evidence="2"/>
<evidence type="ECO:0000313" key="11">
    <source>
        <dbReference type="Proteomes" id="UP001346149"/>
    </source>
</evidence>
<dbReference type="InterPro" id="IPR015679">
    <property type="entry name" value="PLipase_D_fam"/>
</dbReference>
<dbReference type="Proteomes" id="UP001346149">
    <property type="component" value="Unassembled WGS sequence"/>
</dbReference>
<sequence>MEEVGALHLIPKELSMKIVSKIEAGERFSVYVVIPMWPEGVRESASVQAILDWQRRAMEMMYTDISKAIQRKGTSETSNPRDYLSFFCLGNGESEITHEYKPEQKPRSGSDYSNAQQARRFMVYVHSKLMIVDDEYIIIGSANINRRSMDRARDTEIAMGAYQPRHLAATEPARGQIYGFRMALWYEHLHRVDELFEIPQSLLCIRRVKALAEQNWKSYTDNSIVTDMSGHLLPYLVEISESVEVMHWRKTEISLIGSSVRLKI</sequence>
<comment type="caution">
    <text evidence="10">The sequence shown here is derived from an EMBL/GenBank/DDBJ whole genome shotgun (WGS) entry which is preliminary data.</text>
</comment>
<name>A0AAN7MCL0_TRANT</name>
<dbReference type="InterPro" id="IPR001736">
    <property type="entry name" value="PLipase_D/transphosphatidylase"/>
</dbReference>
<keyword evidence="7" id="KW-0442">Lipid degradation</keyword>
<evidence type="ECO:0000256" key="3">
    <source>
        <dbReference type="ARBA" id="ARBA00022723"/>
    </source>
</evidence>
<evidence type="ECO:0000256" key="6">
    <source>
        <dbReference type="ARBA" id="ARBA00022837"/>
    </source>
</evidence>
<dbReference type="GO" id="GO:0005886">
    <property type="term" value="C:plasma membrane"/>
    <property type="evidence" value="ECO:0007669"/>
    <property type="project" value="TreeGrafter"/>
</dbReference>
<evidence type="ECO:0000313" key="10">
    <source>
        <dbReference type="EMBL" id="KAK4803169.1"/>
    </source>
</evidence>
<dbReference type="Pfam" id="PF12357">
    <property type="entry name" value="PLD_C"/>
    <property type="match status" value="1"/>
</dbReference>
<evidence type="ECO:0000256" key="8">
    <source>
        <dbReference type="ARBA" id="ARBA00023098"/>
    </source>
</evidence>
<dbReference type="GO" id="GO:0004630">
    <property type="term" value="F:phospholipase D activity"/>
    <property type="evidence" value="ECO:0007669"/>
    <property type="project" value="UniProtKB-EC"/>
</dbReference>
<accession>A0AAN7MCL0</accession>
<dbReference type="PANTHER" id="PTHR18896">
    <property type="entry name" value="PHOSPHOLIPASE D"/>
    <property type="match status" value="1"/>
</dbReference>
<evidence type="ECO:0000256" key="1">
    <source>
        <dbReference type="ARBA" id="ARBA00000798"/>
    </source>
</evidence>
<dbReference type="PANTHER" id="PTHR18896:SF115">
    <property type="entry name" value="PHOSPHOLIPASE D ALPHA 1"/>
    <property type="match status" value="1"/>
</dbReference>
<keyword evidence="8" id="KW-0443">Lipid metabolism</keyword>